<evidence type="ECO:0000313" key="9">
    <source>
        <dbReference type="Proteomes" id="UP001642406"/>
    </source>
</evidence>
<dbReference type="InterPro" id="IPR016162">
    <property type="entry name" value="Ald_DH_N"/>
</dbReference>
<dbReference type="InterPro" id="IPR044086">
    <property type="entry name" value="LUC3-like"/>
</dbReference>
<dbReference type="Gene3D" id="3.40.309.10">
    <property type="entry name" value="Aldehyde Dehydrogenase, Chain A, domain 2"/>
    <property type="match status" value="1"/>
</dbReference>
<evidence type="ECO:0000256" key="5">
    <source>
        <dbReference type="PROSITE-ProRule" id="PRU10007"/>
    </source>
</evidence>
<dbReference type="InterPro" id="IPR036291">
    <property type="entry name" value="NAD(P)-bd_dom_sf"/>
</dbReference>
<evidence type="ECO:0000256" key="4">
    <source>
        <dbReference type="ARBA" id="ARBA00049194"/>
    </source>
</evidence>
<dbReference type="InterPro" id="IPR013154">
    <property type="entry name" value="ADH-like_N"/>
</dbReference>
<dbReference type="InterPro" id="IPR029510">
    <property type="entry name" value="Ald_DH_CS_GLU"/>
</dbReference>
<dbReference type="InterPro" id="IPR016161">
    <property type="entry name" value="Ald_DH/histidinol_DH"/>
</dbReference>
<protein>
    <recommendedName>
        <fullName evidence="3">aldehyde dehydrogenase (NAD(+))</fullName>
        <ecNumber evidence="3">1.2.1.3</ecNumber>
    </recommendedName>
</protein>
<proteinExistence type="inferred from homology"/>
<evidence type="ECO:0000256" key="2">
    <source>
        <dbReference type="ARBA" id="ARBA00023002"/>
    </source>
</evidence>
<dbReference type="InterPro" id="IPR015590">
    <property type="entry name" value="Aldehyde_DH_dom"/>
</dbReference>
<comment type="similarity">
    <text evidence="1 6">Belongs to the aldehyde dehydrogenase family.</text>
</comment>
<dbReference type="InterPro" id="IPR016160">
    <property type="entry name" value="Ald_DH_CS_CYS"/>
</dbReference>
<organism evidence="8 9">
    <name type="scientific">Sporothrix bragantina</name>
    <dbReference type="NCBI Taxonomy" id="671064"/>
    <lineage>
        <taxon>Eukaryota</taxon>
        <taxon>Fungi</taxon>
        <taxon>Dikarya</taxon>
        <taxon>Ascomycota</taxon>
        <taxon>Pezizomycotina</taxon>
        <taxon>Sordariomycetes</taxon>
        <taxon>Sordariomycetidae</taxon>
        <taxon>Ophiostomatales</taxon>
        <taxon>Ophiostomataceae</taxon>
        <taxon>Sporothrix</taxon>
    </lineage>
</organism>
<evidence type="ECO:0000256" key="1">
    <source>
        <dbReference type="ARBA" id="ARBA00009986"/>
    </source>
</evidence>
<dbReference type="PROSITE" id="PS00687">
    <property type="entry name" value="ALDEHYDE_DEHYDR_GLU"/>
    <property type="match status" value="1"/>
</dbReference>
<dbReference type="InterPro" id="IPR002328">
    <property type="entry name" value="ADH_Zn_CS"/>
</dbReference>
<dbReference type="InterPro" id="IPR020843">
    <property type="entry name" value="ER"/>
</dbReference>
<dbReference type="CDD" id="cd08297">
    <property type="entry name" value="CAD3"/>
    <property type="match status" value="1"/>
</dbReference>
<dbReference type="CDD" id="cd07106">
    <property type="entry name" value="ALDH_AldA-AAD23400"/>
    <property type="match status" value="1"/>
</dbReference>
<dbReference type="PROSITE" id="PS00059">
    <property type="entry name" value="ADH_ZINC"/>
    <property type="match status" value="1"/>
</dbReference>
<evidence type="ECO:0000313" key="8">
    <source>
        <dbReference type="EMBL" id="CAK7231401.1"/>
    </source>
</evidence>
<keyword evidence="9" id="KW-1185">Reference proteome</keyword>
<dbReference type="Pfam" id="PF00171">
    <property type="entry name" value="Aldedh"/>
    <property type="match status" value="1"/>
</dbReference>
<dbReference type="Proteomes" id="UP001642406">
    <property type="component" value="Unassembled WGS sequence"/>
</dbReference>
<dbReference type="InterPro" id="IPR011032">
    <property type="entry name" value="GroES-like_sf"/>
</dbReference>
<dbReference type="PROSITE" id="PS00070">
    <property type="entry name" value="ALDEHYDE_DEHYDR_CYS"/>
    <property type="match status" value="1"/>
</dbReference>
<comment type="caution">
    <text evidence="8">The sequence shown here is derived from an EMBL/GenBank/DDBJ whole genome shotgun (WGS) entry which is preliminary data.</text>
</comment>
<accession>A0ABP0CHN7</accession>
<dbReference type="Pfam" id="PF08240">
    <property type="entry name" value="ADH_N"/>
    <property type="match status" value="1"/>
</dbReference>
<dbReference type="EMBL" id="CAWUHC010000094">
    <property type="protein sequence ID" value="CAK7231401.1"/>
    <property type="molecule type" value="Genomic_DNA"/>
</dbReference>
<keyword evidence="2 6" id="KW-0560">Oxidoreductase</keyword>
<dbReference type="SUPFAM" id="SSF53720">
    <property type="entry name" value="ALDH-like"/>
    <property type="match status" value="1"/>
</dbReference>
<feature type="active site" evidence="5">
    <location>
        <position position="521"/>
    </location>
</feature>
<sequence>MASLTETVNRAAAYAEPGTTKIDVLELPIPRPAVGEILVRLAFSGVCHTDYAFCMNEFTGIPATPVGQIGGHEGVGEVVAVGDGVHNIFIGKKVGIKYTAEACLNCENCLVGGESSCTSAGAKISGYMTPGTFQQFCITSAQYATLIPDGLDLAEAAPLMCGGVSVYAGLKRSGVQVGDWVVISGAGGGLGHLAIQYARAMGARVLAIDSGAKEAFCLGLGADEFIDFAQFQTNESLAQHVHKVTTGGAKVALICSASGKVYNQAPSWLRFRGCLVALGIPDASVAQAISIFQVVSLELRLIGVKTGSRLEVKDTADDVSKAIEAAQSAAAEWALTPWSERQTALNALADAVEGLSDDFARLLVQEQGKPLWLARHEVTEAIRHLRGTAQLVLTDTKIETVEEPYRRVFSRHVPLGVAVGIVPWNYPLYLAIGKLGPAVLAGNAFILKPSPFTPYTGLKLAELAQDVFPPGVVQALSGDESLGPLLTTHRGVDKVSFTGSTETGKKVMASCSQTLKRVTLELGGNDAAIVCGDVDPAVVGPKVALLALVNSGQICIAVKRVYVHASIYDEVLAAMAAFVKTLTIGDGLLDNPPNHQVMLGPVTNELQFNKVKDLLADVASQGQSVAVGSTEVASTAGHGGTGFFIQPTIVDNPPDTSRIVVEEPFGPVFPVLKWSDEADLIRRVNDTDAGLGASVWSKDVSQASRIADRLEVGNVWINTHGELQANAPFAGCKSSGIGVAFGTDGLKAYCNIQTVYVKHLE</sequence>
<evidence type="ECO:0000256" key="3">
    <source>
        <dbReference type="ARBA" id="ARBA00024226"/>
    </source>
</evidence>
<dbReference type="Gene3D" id="3.40.50.720">
    <property type="entry name" value="NAD(P)-binding Rossmann-like Domain"/>
    <property type="match status" value="1"/>
</dbReference>
<dbReference type="InterPro" id="IPR016163">
    <property type="entry name" value="Ald_DH_C"/>
</dbReference>
<feature type="domain" description="Enoyl reductase (ER)" evidence="7">
    <location>
        <begin position="18"/>
        <end position="393"/>
    </location>
</feature>
<reference evidence="8 9" key="1">
    <citation type="submission" date="2024-01" db="EMBL/GenBank/DDBJ databases">
        <authorList>
            <person name="Allen C."/>
            <person name="Tagirdzhanova G."/>
        </authorList>
    </citation>
    <scope>NUCLEOTIDE SEQUENCE [LARGE SCALE GENOMIC DNA]</scope>
</reference>
<dbReference type="SUPFAM" id="SSF50129">
    <property type="entry name" value="GroES-like"/>
    <property type="match status" value="1"/>
</dbReference>
<dbReference type="SUPFAM" id="SSF51735">
    <property type="entry name" value="NAD(P)-binding Rossmann-fold domains"/>
    <property type="match status" value="1"/>
</dbReference>
<dbReference type="Gene3D" id="3.40.605.10">
    <property type="entry name" value="Aldehyde Dehydrogenase, Chain A, domain 1"/>
    <property type="match status" value="1"/>
</dbReference>
<dbReference type="EC" id="1.2.1.3" evidence="3"/>
<evidence type="ECO:0000259" key="7">
    <source>
        <dbReference type="SMART" id="SM00829"/>
    </source>
</evidence>
<dbReference type="PANTHER" id="PTHR11699">
    <property type="entry name" value="ALDEHYDE DEHYDROGENASE-RELATED"/>
    <property type="match status" value="1"/>
</dbReference>
<gene>
    <name evidence="8" type="ORF">SBRCBS47491_007918</name>
</gene>
<dbReference type="SMART" id="SM00829">
    <property type="entry name" value="PKS_ER"/>
    <property type="match status" value="1"/>
</dbReference>
<evidence type="ECO:0000256" key="6">
    <source>
        <dbReference type="RuleBase" id="RU003345"/>
    </source>
</evidence>
<dbReference type="Gene3D" id="3.90.180.10">
    <property type="entry name" value="Medium-chain alcohol dehydrogenases, catalytic domain"/>
    <property type="match status" value="1"/>
</dbReference>
<comment type="catalytic activity">
    <reaction evidence="4">
        <text>an aldehyde + NAD(+) + H2O = a carboxylate + NADH + 2 H(+)</text>
        <dbReference type="Rhea" id="RHEA:16185"/>
        <dbReference type="ChEBI" id="CHEBI:15377"/>
        <dbReference type="ChEBI" id="CHEBI:15378"/>
        <dbReference type="ChEBI" id="CHEBI:17478"/>
        <dbReference type="ChEBI" id="CHEBI:29067"/>
        <dbReference type="ChEBI" id="CHEBI:57540"/>
        <dbReference type="ChEBI" id="CHEBI:57945"/>
        <dbReference type="EC" id="1.2.1.3"/>
    </reaction>
</comment>
<name>A0ABP0CHN7_9PEZI</name>